<evidence type="ECO:0000313" key="3">
    <source>
        <dbReference type="Proteomes" id="UP000283090"/>
    </source>
</evidence>
<comment type="caution">
    <text evidence="2">The sequence shown here is derived from an EMBL/GenBank/DDBJ whole genome shotgun (WGS) entry which is preliminary data.</text>
</comment>
<evidence type="ECO:0000313" key="2">
    <source>
        <dbReference type="EMBL" id="RVD86765.1"/>
    </source>
</evidence>
<name>A0A437A6K0_ARTFL</name>
<feature type="compositionally biased region" description="Pro residues" evidence="1">
    <location>
        <begin position="13"/>
        <end position="23"/>
    </location>
</feature>
<organism evidence="2 3">
    <name type="scientific">Arthrobotrys flagrans</name>
    <name type="common">Nematode-trapping fungus</name>
    <name type="synonym">Trichothecium flagrans</name>
    <dbReference type="NCBI Taxonomy" id="97331"/>
    <lineage>
        <taxon>Eukaryota</taxon>
        <taxon>Fungi</taxon>
        <taxon>Dikarya</taxon>
        <taxon>Ascomycota</taxon>
        <taxon>Pezizomycotina</taxon>
        <taxon>Orbiliomycetes</taxon>
        <taxon>Orbiliales</taxon>
        <taxon>Orbiliaceae</taxon>
        <taxon>Arthrobotrys</taxon>
    </lineage>
</organism>
<sequence>MASLFPRFTLISPPSPSPMPPPAPLSTVLPRRLLASQAFWYLNGKIDTVQEEMWKFTKELKQEASDLKTSSQKEMSEIKVLLEALKVDQQRG</sequence>
<dbReference type="AlphaFoldDB" id="A0A437A6K0"/>
<dbReference type="Proteomes" id="UP000283090">
    <property type="component" value="Unassembled WGS sequence"/>
</dbReference>
<protein>
    <submittedName>
        <fullName evidence="2">Uncharacterized protein</fullName>
    </submittedName>
</protein>
<dbReference type="EMBL" id="SAEB01000006">
    <property type="protein sequence ID" value="RVD86765.1"/>
    <property type="molecule type" value="Genomic_DNA"/>
</dbReference>
<dbReference type="VEuPathDB" id="FungiDB:DFL_005024"/>
<gene>
    <name evidence="2" type="ORF">DFL_005024</name>
</gene>
<dbReference type="RefSeq" id="XP_067492309.1">
    <property type="nucleotide sequence ID" value="XM_067634220.1"/>
</dbReference>
<accession>A0A437A6K0</accession>
<keyword evidence="3" id="KW-1185">Reference proteome</keyword>
<feature type="region of interest" description="Disordered" evidence="1">
    <location>
        <begin position="1"/>
        <end position="23"/>
    </location>
</feature>
<dbReference type="GeneID" id="93587335"/>
<proteinExistence type="predicted"/>
<evidence type="ECO:0000256" key="1">
    <source>
        <dbReference type="SAM" id="MobiDB-lite"/>
    </source>
</evidence>
<reference evidence="2 3" key="1">
    <citation type="submission" date="2019-01" db="EMBL/GenBank/DDBJ databases">
        <title>Intercellular communication is required for trap formation in the nematode-trapping fungus Duddingtonia flagrans.</title>
        <authorList>
            <person name="Youssar L."/>
            <person name="Wernet V."/>
            <person name="Hensel N."/>
            <person name="Hildebrandt H.-G."/>
            <person name="Fischer R."/>
        </authorList>
    </citation>
    <scope>NUCLEOTIDE SEQUENCE [LARGE SCALE GENOMIC DNA]</scope>
    <source>
        <strain evidence="2 3">CBS H-5679</strain>
    </source>
</reference>